<evidence type="ECO:0000313" key="1">
    <source>
        <dbReference type="EMBL" id="ADO36477.1"/>
    </source>
</evidence>
<dbReference type="EMBL" id="CP002273">
    <property type="protein sequence ID" value="ADO36477.1"/>
    <property type="molecule type" value="Genomic_DNA"/>
</dbReference>
<accession>E3GLV6</accession>
<dbReference type="HOGENOM" id="CLU_2953579_0_0_9"/>
<dbReference type="KEGG" id="elm:ELI_1491"/>
<protein>
    <submittedName>
        <fullName evidence="1">Uncharacterized protein</fullName>
    </submittedName>
</protein>
<reference evidence="1 2" key="2">
    <citation type="journal article" date="2011" name="J. Bacteriol.">
        <title>Complete genome sequence of a carbon monoxide-utilizing acetogen, Eubacterium limosum KIST612.</title>
        <authorList>
            <person name="Roh H."/>
            <person name="Ko H.J."/>
            <person name="Kim D."/>
            <person name="Choi D.G."/>
            <person name="Park S."/>
            <person name="Kim S."/>
            <person name="Chang I.S."/>
            <person name="Choi I.G."/>
        </authorList>
    </citation>
    <scope>NUCLEOTIDE SEQUENCE [LARGE SCALE GENOMIC DNA]</scope>
    <source>
        <strain evidence="1 2">KIST612</strain>
    </source>
</reference>
<dbReference type="AlphaFoldDB" id="E3GLV6"/>
<organism evidence="1 2">
    <name type="scientific">Eubacterium callanderi</name>
    <dbReference type="NCBI Taxonomy" id="53442"/>
    <lineage>
        <taxon>Bacteria</taxon>
        <taxon>Bacillati</taxon>
        <taxon>Bacillota</taxon>
        <taxon>Clostridia</taxon>
        <taxon>Eubacteriales</taxon>
        <taxon>Eubacteriaceae</taxon>
        <taxon>Eubacterium</taxon>
    </lineage>
</organism>
<evidence type="ECO:0000313" key="2">
    <source>
        <dbReference type="Proteomes" id="UP000006873"/>
    </source>
</evidence>
<gene>
    <name evidence="1" type="ordered locus">ELI_1491</name>
</gene>
<sequence length="59" mass="6804">MVITLPPQKTVIKNRVFTIFIPFSEKSFIFKDFSMGPLLSAKHGSQRIHPFILWAVMIV</sequence>
<keyword evidence="2" id="KW-1185">Reference proteome</keyword>
<proteinExistence type="predicted"/>
<reference key="1">
    <citation type="submission" date="2010-09" db="EMBL/GenBank/DDBJ databases">
        <authorList>
            <person name="Roh H."/>
            <person name="Ko H.-J."/>
            <person name="Kim D."/>
            <person name="Choi D.G."/>
            <person name="Park S."/>
            <person name="Kim S."/>
            <person name="Kim K.H."/>
            <person name="Chang I.S."/>
            <person name="Choi I.-G."/>
        </authorList>
    </citation>
    <scope>NUCLEOTIDE SEQUENCE</scope>
    <source>
        <strain>KIST612</strain>
    </source>
</reference>
<name>E3GLV6_9FIRM</name>
<dbReference type="Proteomes" id="UP000006873">
    <property type="component" value="Chromosome"/>
</dbReference>